<feature type="chain" id="PRO_5002122076" description="Nuclear transport factor 2 family protein" evidence="1">
    <location>
        <begin position="23"/>
        <end position="167"/>
    </location>
</feature>
<feature type="signal peptide" evidence="1">
    <location>
        <begin position="1"/>
        <end position="22"/>
    </location>
</feature>
<evidence type="ECO:0000313" key="3">
    <source>
        <dbReference type="Proteomes" id="UP000031671"/>
    </source>
</evidence>
<reference evidence="2 3" key="1">
    <citation type="submission" date="2015-01" db="EMBL/GenBank/DDBJ databases">
        <title>Vibrio sp. C1 JCM 19231 whole genome shotgun sequence.</title>
        <authorList>
            <person name="Sawabe T."/>
            <person name="Meirelles P."/>
            <person name="Feng G."/>
            <person name="Sayaka M."/>
            <person name="Hattori M."/>
            <person name="Ohkuma M."/>
        </authorList>
    </citation>
    <scope>NUCLEOTIDE SEQUENCE [LARGE SCALE GENOMIC DNA]</scope>
    <source>
        <strain evidence="3">JCM 19231</strain>
    </source>
</reference>
<proteinExistence type="predicted"/>
<dbReference type="RefSeq" id="WP_261836041.1">
    <property type="nucleotide sequence ID" value="NZ_AP024882.1"/>
</dbReference>
<reference evidence="2 3" key="2">
    <citation type="submission" date="2015-01" db="EMBL/GenBank/DDBJ databases">
        <authorList>
            <consortium name="NBRP consortium"/>
            <person name="Sawabe T."/>
            <person name="Meirelles P."/>
            <person name="Feng G."/>
            <person name="Sayaka M."/>
            <person name="Hattori M."/>
            <person name="Ohkuma M."/>
        </authorList>
    </citation>
    <scope>NUCLEOTIDE SEQUENCE [LARGE SCALE GENOMIC DNA]</scope>
    <source>
        <strain evidence="3">JCM 19231</strain>
    </source>
</reference>
<dbReference type="Proteomes" id="UP000031671">
    <property type="component" value="Unassembled WGS sequence"/>
</dbReference>
<evidence type="ECO:0000313" key="2">
    <source>
        <dbReference type="EMBL" id="GAM58349.1"/>
    </source>
</evidence>
<evidence type="ECO:0000256" key="1">
    <source>
        <dbReference type="SAM" id="SignalP"/>
    </source>
</evidence>
<keyword evidence="1" id="KW-0732">Signal</keyword>
<evidence type="ECO:0008006" key="4">
    <source>
        <dbReference type="Google" id="ProtNLM"/>
    </source>
</evidence>
<gene>
    <name evidence="2" type="ORF">JCM19231_2179</name>
</gene>
<dbReference type="EMBL" id="BBRZ01000083">
    <property type="protein sequence ID" value="GAM58349.1"/>
    <property type="molecule type" value="Genomic_DNA"/>
</dbReference>
<comment type="caution">
    <text evidence="2">The sequence shown here is derived from an EMBL/GenBank/DDBJ whole genome shotgun (WGS) entry which is preliminary data.</text>
</comment>
<protein>
    <recommendedName>
        <fullName evidence="4">Nuclear transport factor 2 family protein</fullName>
    </recommendedName>
</protein>
<dbReference type="AlphaFoldDB" id="A0A0B8P5Y7"/>
<keyword evidence="3" id="KW-1185">Reference proteome</keyword>
<name>A0A0B8P5Y7_9VIBR</name>
<organism evidence="2 3">
    <name type="scientific">Vibrio ishigakensis</name>
    <dbReference type="NCBI Taxonomy" id="1481914"/>
    <lineage>
        <taxon>Bacteria</taxon>
        <taxon>Pseudomonadati</taxon>
        <taxon>Pseudomonadota</taxon>
        <taxon>Gammaproteobacteria</taxon>
        <taxon>Vibrionales</taxon>
        <taxon>Vibrionaceae</taxon>
        <taxon>Vibrio</taxon>
    </lineage>
</organism>
<sequence length="167" mass="19203">MMKKQIRALILSLFFMATAVHANNDLTTLSETYDAKARYEMSENDVKSFVYQWFAAFDHQRESGYFVNRIALPVKMQYPDTTPITSIEDFLAWYQGVTDNIIWNSHSITSMDVQGNQKSGWTVSYVVNWKAKSKTNENFDVMVKQELKVIRIGDALKLAELNASIVK</sequence>
<accession>A0A0B8P5Y7</accession>